<feature type="transmembrane region" description="Helical" evidence="1">
    <location>
        <begin position="39"/>
        <end position="56"/>
    </location>
</feature>
<keyword evidence="1" id="KW-1133">Transmembrane helix</keyword>
<feature type="transmembrane region" description="Helical" evidence="1">
    <location>
        <begin position="113"/>
        <end position="146"/>
    </location>
</feature>
<protein>
    <submittedName>
        <fullName evidence="2">Uncharacterized protein</fullName>
    </submittedName>
</protein>
<sequence>METYGISPLAFWGAYAASNLVAITLIWTAKKHPGFTRAAFFMIFIGAAAANTYMAIDSPWAYQDYADTAVPLYKQFILGAFEAIITPMILLIALAQLLIALSMLFRGQPLITGCWAGIIFGISIAPLGLYAAFPATLLMAVALFVLQKNDGVEAKKKKPSKLSRIAAHALK</sequence>
<dbReference type="AlphaFoldDB" id="A0A1T5B7D9"/>
<name>A0A1T5B7D9_9BACT</name>
<dbReference type="EMBL" id="FUZA01000001">
    <property type="protein sequence ID" value="SKB43182.1"/>
    <property type="molecule type" value="Genomic_DNA"/>
</dbReference>
<keyword evidence="1" id="KW-0472">Membrane</keyword>
<evidence type="ECO:0000256" key="1">
    <source>
        <dbReference type="SAM" id="Phobius"/>
    </source>
</evidence>
<keyword evidence="1" id="KW-0812">Transmembrane</keyword>
<keyword evidence="3" id="KW-1185">Reference proteome</keyword>
<dbReference type="RefSeq" id="WP_082212713.1">
    <property type="nucleotide sequence ID" value="NZ_FUZA01000001.1"/>
</dbReference>
<proteinExistence type="predicted"/>
<dbReference type="Proteomes" id="UP000190897">
    <property type="component" value="Unassembled WGS sequence"/>
</dbReference>
<accession>A0A1T5B7D9</accession>
<dbReference type="STRING" id="651661.SAMN05660293_00083"/>
<evidence type="ECO:0000313" key="3">
    <source>
        <dbReference type="Proteomes" id="UP000190897"/>
    </source>
</evidence>
<dbReference type="OrthoDB" id="676647at2"/>
<gene>
    <name evidence="2" type="ORF">SAMN05660293_00083</name>
</gene>
<feature type="transmembrane region" description="Helical" evidence="1">
    <location>
        <begin position="6"/>
        <end position="27"/>
    </location>
</feature>
<feature type="transmembrane region" description="Helical" evidence="1">
    <location>
        <begin position="76"/>
        <end position="101"/>
    </location>
</feature>
<organism evidence="2 3">
    <name type="scientific">Dyadobacter psychrophilus</name>
    <dbReference type="NCBI Taxonomy" id="651661"/>
    <lineage>
        <taxon>Bacteria</taxon>
        <taxon>Pseudomonadati</taxon>
        <taxon>Bacteroidota</taxon>
        <taxon>Cytophagia</taxon>
        <taxon>Cytophagales</taxon>
        <taxon>Spirosomataceae</taxon>
        <taxon>Dyadobacter</taxon>
    </lineage>
</organism>
<reference evidence="3" key="1">
    <citation type="submission" date="2017-02" db="EMBL/GenBank/DDBJ databases">
        <authorList>
            <person name="Varghese N."/>
            <person name="Submissions S."/>
        </authorList>
    </citation>
    <scope>NUCLEOTIDE SEQUENCE [LARGE SCALE GENOMIC DNA]</scope>
    <source>
        <strain evidence="3">DSM 22270</strain>
    </source>
</reference>
<evidence type="ECO:0000313" key="2">
    <source>
        <dbReference type="EMBL" id="SKB43182.1"/>
    </source>
</evidence>